<proteinExistence type="predicted"/>
<dbReference type="GO" id="GO:0016779">
    <property type="term" value="F:nucleotidyltransferase activity"/>
    <property type="evidence" value="ECO:0007669"/>
    <property type="project" value="UniProtKB-KW"/>
</dbReference>
<feature type="domain" description="Adenylyltransferase AadA C-terminal" evidence="2">
    <location>
        <begin position="3"/>
        <end position="81"/>
    </location>
</feature>
<evidence type="ECO:0000256" key="1">
    <source>
        <dbReference type="ARBA" id="ARBA00022679"/>
    </source>
</evidence>
<dbReference type="InterPro" id="IPR025184">
    <property type="entry name" value="AadA_C"/>
</dbReference>
<dbReference type="AlphaFoldDB" id="A0AAU7RWN3"/>
<sequence>MLANLHGDERNVLLTLARMWRTAATAEFVSKDIAAGWAMQRLPAQVIRTAMQLARDAYMGETQDDWKFRQGEARYTAAYLHRQILSSL</sequence>
<dbReference type="EMBL" id="CP157960">
    <property type="protein sequence ID" value="XBT94555.1"/>
    <property type="molecule type" value="Genomic_DNA"/>
</dbReference>
<keyword evidence="1" id="KW-0808">Transferase</keyword>
<keyword evidence="3" id="KW-0548">Nucleotidyltransferase</keyword>
<organism evidence="3">
    <name type="scientific">Rhizobium sp. ZPR3</name>
    <dbReference type="NCBI Taxonomy" id="3158967"/>
    <lineage>
        <taxon>Bacteria</taxon>
        <taxon>Pseudomonadati</taxon>
        <taxon>Pseudomonadota</taxon>
        <taxon>Alphaproteobacteria</taxon>
        <taxon>Hyphomicrobiales</taxon>
        <taxon>Rhizobiaceae</taxon>
        <taxon>Rhizobium/Agrobacterium group</taxon>
        <taxon>Rhizobium</taxon>
    </lineage>
</organism>
<reference evidence="3" key="1">
    <citation type="submission" date="2024-06" db="EMBL/GenBank/DDBJ databases">
        <authorList>
            <person name="Li T."/>
            <person name="Gao R."/>
        </authorList>
    </citation>
    <scope>NUCLEOTIDE SEQUENCE</scope>
    <source>
        <strain evidence="3">ZPR3</strain>
    </source>
</reference>
<protein>
    <submittedName>
        <fullName evidence="3">Aminoglycoside adenylyltransferase domain-containing protein</fullName>
    </submittedName>
</protein>
<dbReference type="Pfam" id="PF13427">
    <property type="entry name" value="AadA_C"/>
    <property type="match status" value="1"/>
</dbReference>
<gene>
    <name evidence="3" type="ORF">ABM479_08900</name>
</gene>
<evidence type="ECO:0000259" key="2">
    <source>
        <dbReference type="Pfam" id="PF13427"/>
    </source>
</evidence>
<dbReference type="RefSeq" id="WP_349958584.1">
    <property type="nucleotide sequence ID" value="NZ_CP157960.1"/>
</dbReference>
<accession>A0AAU7RWN3</accession>
<name>A0AAU7RWN3_9HYPH</name>
<evidence type="ECO:0000313" key="3">
    <source>
        <dbReference type="EMBL" id="XBT94555.1"/>
    </source>
</evidence>